<protein>
    <submittedName>
        <fullName evidence="10">Putative Fe-S protein PflX</fullName>
    </submittedName>
</protein>
<dbReference type="InterPro" id="IPR001989">
    <property type="entry name" value="Radical_activat_CS"/>
</dbReference>
<feature type="binding site" evidence="8">
    <location>
        <position position="60"/>
    </location>
    <ligand>
        <name>[4Fe-4S] cluster</name>
        <dbReference type="ChEBI" id="CHEBI:49883"/>
        <note>4Fe-4S-S-AdoMet</note>
    </ligand>
</feature>
<dbReference type="CDD" id="cd01335">
    <property type="entry name" value="Radical_SAM"/>
    <property type="match status" value="1"/>
</dbReference>
<dbReference type="AlphaFoldDB" id="A0A0F5PN85"/>
<organism evidence="10 11">
    <name type="scientific">Caldanaerobacter subterraneus subsp. pacificus DSM 12653</name>
    <dbReference type="NCBI Taxonomy" id="391606"/>
    <lineage>
        <taxon>Bacteria</taxon>
        <taxon>Bacillati</taxon>
        <taxon>Bacillota</taxon>
        <taxon>Clostridia</taxon>
        <taxon>Thermoanaerobacterales</taxon>
        <taxon>Thermoanaerobacteraceae</taxon>
        <taxon>Caldanaerobacter</taxon>
    </lineage>
</organism>
<keyword evidence="7 8" id="KW-0411">Iron-sulfur</keyword>
<dbReference type="InterPro" id="IPR040085">
    <property type="entry name" value="MJ0674-like"/>
</dbReference>
<dbReference type="InterPro" id="IPR007197">
    <property type="entry name" value="rSAM"/>
</dbReference>
<feature type="binding site" evidence="8">
    <location>
        <position position="63"/>
    </location>
    <ligand>
        <name>[4Fe-4S] cluster</name>
        <dbReference type="ChEBI" id="CHEBI:49883"/>
        <note>4Fe-4S-S-AdoMet</note>
    </ligand>
</feature>
<keyword evidence="3 8" id="KW-0949">S-adenosyl-L-methionine</keyword>
<gene>
    <name evidence="10" type="ORF">CDSM653_01643</name>
</gene>
<name>A0A0F5PN85_9THEO</name>
<dbReference type="SFLD" id="SFLDG01099">
    <property type="entry name" value="Uncharacterised_Radical_SAM_Su"/>
    <property type="match status" value="1"/>
</dbReference>
<comment type="similarity">
    <text evidence="1">Belongs to the organic radical-activating enzymes family.</text>
</comment>
<dbReference type="GO" id="GO:0016491">
    <property type="term" value="F:oxidoreductase activity"/>
    <property type="evidence" value="ECO:0007669"/>
    <property type="project" value="UniProtKB-KW"/>
</dbReference>
<keyword evidence="5" id="KW-0560">Oxidoreductase</keyword>
<accession>A0A0F5PN85</accession>
<evidence type="ECO:0000259" key="9">
    <source>
        <dbReference type="Pfam" id="PF04055"/>
    </source>
</evidence>
<keyword evidence="6 8" id="KW-0408">Iron</keyword>
<keyword evidence="4 8" id="KW-0479">Metal-binding</keyword>
<sequence>MRCNLCPRKCNVDRSVERGFCDMPWQAKISDAFLHYGEEPFISGKKGSGTVFFSGCNLKCVFCQNYEISQYQFGTFVTEEELAEIFLKLQSKGAHNINLVTPTIHAYSIKKALVLAKEKGLKIPVLYNTNAYENVETIKMLEGLIDIYLPDLKYYDDEIAVKYSEAPDYFKYATQAILEMERQVGVPEFDENGVIKKGLVIRHLVMPRYVEDTKKILLWIKENLPRGVYVSLMSQYTPYYKARNYPEINRRLHPKEYKEAVEFFFKIGLKNGIFQNL</sequence>
<dbReference type="RefSeq" id="WP_011025975.1">
    <property type="nucleotide sequence ID" value="NZ_ABXP02000095.1"/>
</dbReference>
<dbReference type="Gene3D" id="3.20.20.70">
    <property type="entry name" value="Aldolase class I"/>
    <property type="match status" value="1"/>
</dbReference>
<evidence type="ECO:0000256" key="5">
    <source>
        <dbReference type="ARBA" id="ARBA00023002"/>
    </source>
</evidence>
<proteinExistence type="inferred from homology"/>
<dbReference type="Pfam" id="PF04055">
    <property type="entry name" value="Radical_SAM"/>
    <property type="match status" value="1"/>
</dbReference>
<reference evidence="10 11" key="2">
    <citation type="journal article" date="2015" name="BMC Genomics">
        <title>Analysis of three genomes within the thermophilic bacterial species Caldanaerobacter subterraneus with a focus on carbon monoxide dehydrogenase evolution and hydrolase diversity.</title>
        <authorList>
            <person name="Sant'Anna F.H."/>
            <person name="Lebedinsky A.V."/>
            <person name="Sokolova T.G."/>
            <person name="Robb F.T."/>
            <person name="Gonzalez J.M."/>
        </authorList>
    </citation>
    <scope>NUCLEOTIDE SEQUENCE [LARGE SCALE GENOMIC DNA]</scope>
    <source>
        <strain evidence="10 11">DSM 12653</strain>
    </source>
</reference>
<evidence type="ECO:0000256" key="1">
    <source>
        <dbReference type="ARBA" id="ARBA00009777"/>
    </source>
</evidence>
<evidence type="ECO:0000256" key="4">
    <source>
        <dbReference type="ARBA" id="ARBA00022723"/>
    </source>
</evidence>
<dbReference type="PANTHER" id="PTHR43075:SF1">
    <property type="entry name" value="FORMATE LYASE ACTIVATING ENZYME, PUTATIVE (AFU_ORTHOLOGUE AFUA_2G15630)-RELATED"/>
    <property type="match status" value="1"/>
</dbReference>
<feature type="domain" description="Radical SAM core" evidence="9">
    <location>
        <begin position="51"/>
        <end position="187"/>
    </location>
</feature>
<dbReference type="InterPro" id="IPR058240">
    <property type="entry name" value="rSAM_sf"/>
</dbReference>
<keyword evidence="2" id="KW-0004">4Fe-4S</keyword>
<comment type="caution">
    <text evidence="10">The sequence shown here is derived from an EMBL/GenBank/DDBJ whole genome shotgun (WGS) entry which is preliminary data.</text>
</comment>
<feature type="binding site" evidence="8">
    <location>
        <position position="56"/>
    </location>
    <ligand>
        <name>[4Fe-4S] cluster</name>
        <dbReference type="ChEBI" id="CHEBI:49883"/>
        <note>4Fe-4S-S-AdoMet</note>
    </ligand>
</feature>
<dbReference type="InterPro" id="IPR013785">
    <property type="entry name" value="Aldolase_TIM"/>
</dbReference>
<dbReference type="SFLD" id="SFLDS00029">
    <property type="entry name" value="Radical_SAM"/>
    <property type="match status" value="1"/>
</dbReference>
<dbReference type="GO" id="GO:0046872">
    <property type="term" value="F:metal ion binding"/>
    <property type="evidence" value="ECO:0007669"/>
    <property type="project" value="UniProtKB-KW"/>
</dbReference>
<dbReference type="PROSITE" id="PS01087">
    <property type="entry name" value="RADICAL_ACTIVATING"/>
    <property type="match status" value="1"/>
</dbReference>
<evidence type="ECO:0000256" key="6">
    <source>
        <dbReference type="ARBA" id="ARBA00023004"/>
    </source>
</evidence>
<dbReference type="SUPFAM" id="SSF102114">
    <property type="entry name" value="Radical SAM enzymes"/>
    <property type="match status" value="1"/>
</dbReference>
<dbReference type="PANTHER" id="PTHR43075">
    <property type="entry name" value="FORMATE LYASE ACTIVATING ENZYME, PUTATIVE (AFU_ORTHOLOGUE AFUA_2G15630)-RELATED"/>
    <property type="match status" value="1"/>
</dbReference>
<evidence type="ECO:0000313" key="10">
    <source>
        <dbReference type="EMBL" id="KKC29324.1"/>
    </source>
</evidence>
<dbReference type="EMBL" id="ABXP02000095">
    <property type="protein sequence ID" value="KKC29324.1"/>
    <property type="molecule type" value="Genomic_DNA"/>
</dbReference>
<evidence type="ECO:0000256" key="3">
    <source>
        <dbReference type="ARBA" id="ARBA00022691"/>
    </source>
</evidence>
<evidence type="ECO:0000313" key="11">
    <source>
        <dbReference type="Proteomes" id="UP000010146"/>
    </source>
</evidence>
<dbReference type="GO" id="GO:0051539">
    <property type="term" value="F:4 iron, 4 sulfur cluster binding"/>
    <property type="evidence" value="ECO:0007669"/>
    <property type="project" value="UniProtKB-KW"/>
</dbReference>
<dbReference type="PIRSF" id="PIRSF004869">
    <property type="entry name" value="PflX_prd"/>
    <property type="match status" value="1"/>
</dbReference>
<reference evidence="11" key="3">
    <citation type="submission" date="2015-02" db="EMBL/GenBank/DDBJ databases">
        <title>Genome analysis of three genomes within the thermophilic hydrogenogenic bacterial species Caldanaerobacter subterraneus.</title>
        <authorList>
            <person name="Sant'Anna F.H."/>
            <person name="Lebedinsky A."/>
            <person name="Sokolova T."/>
            <person name="Robb F.T."/>
            <person name="Gonzalez J.M."/>
        </authorList>
    </citation>
    <scope>NUCLEOTIDE SEQUENCE [LARGE SCALE GENOMIC DNA]</scope>
    <source>
        <strain evidence="11">DSM 12653</strain>
    </source>
</reference>
<evidence type="ECO:0000256" key="7">
    <source>
        <dbReference type="ARBA" id="ARBA00023014"/>
    </source>
</evidence>
<dbReference type="InterPro" id="IPR016431">
    <property type="entry name" value="Pyrv-formate_lyase-activ_prd"/>
</dbReference>
<reference evidence="10 11" key="1">
    <citation type="submission" date="2008-07" db="EMBL/GenBank/DDBJ databases">
        <authorList>
            <person name="Gonzalez J."/>
            <person name="Sokolova T."/>
            <person name="Ferriera S."/>
            <person name="Johnson J."/>
            <person name="Kravitz S."/>
            <person name="Beeson K."/>
            <person name="Sutton G."/>
            <person name="Rogers Y.-H."/>
            <person name="Friedman R."/>
            <person name="Frazier M."/>
            <person name="Venter J.C."/>
        </authorList>
    </citation>
    <scope>NUCLEOTIDE SEQUENCE [LARGE SCALE GENOMIC DNA]</scope>
    <source>
        <strain evidence="10 11">DSM 12653</strain>
    </source>
</reference>
<comment type="cofactor">
    <cofactor evidence="8">
        <name>[4Fe-4S] cluster</name>
        <dbReference type="ChEBI" id="CHEBI:49883"/>
    </cofactor>
    <text evidence="8">Binds 1 [4Fe-4S] cluster. The cluster is coordinated with 3 cysteines and an exchangeable S-adenosyl-L-methionine.</text>
</comment>
<dbReference type="Proteomes" id="UP000010146">
    <property type="component" value="Unassembled WGS sequence"/>
</dbReference>
<evidence type="ECO:0000256" key="2">
    <source>
        <dbReference type="ARBA" id="ARBA00022485"/>
    </source>
</evidence>
<evidence type="ECO:0000256" key="8">
    <source>
        <dbReference type="PIRSR" id="PIRSR004869-50"/>
    </source>
</evidence>